<keyword evidence="2" id="KW-1133">Transmembrane helix</keyword>
<sequence>MLPARRKAVALATQRLGQIRAQHARSTPSEPSGLSGSDKLFADALLEEAEEVRPGSSRDHLRLTQGEIWTGDESQADAVLRMLVDAHKPLRSGTALSGDTADKKIKGMLANLMLDPRLPLPRPAIVEMADPEKPNEHRTTLPPHLHRPWHATYTGAKVEMDETPKVKYGTFIRKRATGDDLSNILELQLPPGADGKTRSRVRDARRSHRKVTRLDNAREGALDYRLGQGADEYEEGSYVEEEEEETFSGNRQVKGSSVLGTQKGGASGLRAWQGLVEDRIQRAREAGRLTPTKGLGKPIPSDENAGNPYIDSGELLMNRIVKRQGALPPWIELQNNLDATLNAFRTTLLQTYTTHLVRNIIASNTLEIQIPDHAVPNHDEVWEARERKFHEENIKQINDLVRRMNAQAPAMLIRRPLVTLDMEISRVRRDLRESVLGEVQRRAADHRAALLLPKKSSPYYLESESLSRIGRATRRSLWTLAHPLRAVIGKGNVGGVGGSTSSDGGQDSDLPDQGGRRLGLFFVAGLGVAGLVYLRQPTKNDSQFEHLFPLSPPPKVDPSTPSHINAISPEEPLIGPITFVKLYILEPILTFFRFLHLATLFGPVILTSPMLFVGKVERRRRGKPIDGEDENWGAVWWYGFLVKQMERAGPSFIKLGQWAASRADLFPASLCDLMSKLHSNGKPHSLRHTRKALEGAFGITFEEVFEEFDETPIGCGAIAQVYKGKLRADLIPPTHDHSQHSPDLVPTTSVAIKVLHPRVRQLVRRDIAIMSVFANIINLFPGMSWLSLPEEVQVFGDMMNQQLDLRVEGSNLERFERNFAGRGARVVFPRPIRLGLMGDGAQREESREVLMEEFEDALPLKYFLKNGGGPYDDRIASIGLDAFLEMLLLDNWTHGDLHPGNIMVRFYKPTSSDLFAPLLSRWSKPKEQDLSEIPEHSKSADALVHSLSAVAHDGDKWLGRLEELAEQGYEPQLIFIDAGLVTSLDGRNRRDFLDLFQAVAEFDGYKAGKLMVERCRTPEYAIDEETFALKIQHLVLSVKSKTFSLAKIKISDILTDVLTAVRQHHVKLEGDFVNTVISILLLEGIGRQLDPEMDLFKSALPILRQVGRQMGTREAISAVPKGNIWAMVKLWVWVEARQVAGEASAVDQWIKYDRFMPAM</sequence>
<accession>A0AA38LT17</accession>
<feature type="transmembrane region" description="Helical" evidence="2">
    <location>
        <begin position="767"/>
        <end position="788"/>
    </location>
</feature>
<dbReference type="GeneID" id="77729570"/>
<feature type="domain" description="ABC1 atypical kinase-like" evidence="3">
    <location>
        <begin position="747"/>
        <end position="905"/>
    </location>
</feature>
<comment type="caution">
    <text evidence="5">The sequence shown here is derived from an EMBL/GenBank/DDBJ whole genome shotgun (WGS) entry which is preliminary data.</text>
</comment>
<evidence type="ECO:0000256" key="2">
    <source>
        <dbReference type="SAM" id="Phobius"/>
    </source>
</evidence>
<dbReference type="SUPFAM" id="SSF56112">
    <property type="entry name" value="Protein kinase-like (PK-like)"/>
    <property type="match status" value="1"/>
</dbReference>
<gene>
    <name evidence="5" type="ORF">MKK02DRAFT_38946</name>
</gene>
<feature type="domain" description="DnaJ homologue subfamily C member 28 conserved" evidence="4">
    <location>
        <begin position="275"/>
        <end position="345"/>
    </location>
</feature>
<dbReference type="PANTHER" id="PTHR45890">
    <property type="entry name" value="AARF DOMAIN CONTAINING KINASE 2 (PREDICTED)"/>
    <property type="match status" value="1"/>
</dbReference>
<feature type="domain" description="ABC1 atypical kinase-like" evidence="3">
    <location>
        <begin position="677"/>
        <end position="727"/>
    </location>
</feature>
<keyword evidence="6" id="KW-1185">Reference proteome</keyword>
<dbReference type="RefSeq" id="XP_052944050.1">
    <property type="nucleotide sequence ID" value="XM_053090365.1"/>
</dbReference>
<reference evidence="5" key="1">
    <citation type="journal article" date="2022" name="G3 (Bethesda)">
        <title>High quality genome of the basidiomycete yeast Dioszegia hungarica PDD-24b-2 isolated from cloud water.</title>
        <authorList>
            <person name="Jarrige D."/>
            <person name="Haridas S."/>
            <person name="Bleykasten-Grosshans C."/>
            <person name="Joly M."/>
            <person name="Nadalig T."/>
            <person name="Sancelme M."/>
            <person name="Vuilleumier S."/>
            <person name="Grigoriev I.V."/>
            <person name="Amato P."/>
            <person name="Bringel F."/>
        </authorList>
    </citation>
    <scope>NUCLEOTIDE SEQUENCE</scope>
    <source>
        <strain evidence="5">PDD-24b-2</strain>
    </source>
</reference>
<organism evidence="5 6">
    <name type="scientific">Dioszegia hungarica</name>
    <dbReference type="NCBI Taxonomy" id="4972"/>
    <lineage>
        <taxon>Eukaryota</taxon>
        <taxon>Fungi</taxon>
        <taxon>Dikarya</taxon>
        <taxon>Basidiomycota</taxon>
        <taxon>Agaricomycotina</taxon>
        <taxon>Tremellomycetes</taxon>
        <taxon>Tremellales</taxon>
        <taxon>Bulleribasidiaceae</taxon>
        <taxon>Dioszegia</taxon>
    </lineage>
</organism>
<evidence type="ECO:0000313" key="6">
    <source>
        <dbReference type="Proteomes" id="UP001164286"/>
    </source>
</evidence>
<feature type="transmembrane region" description="Helical" evidence="2">
    <location>
        <begin position="591"/>
        <end position="613"/>
    </location>
</feature>
<dbReference type="InterPro" id="IPR018961">
    <property type="entry name" value="DnaJ_homolog_subfam-C_membr-28"/>
</dbReference>
<dbReference type="EMBL" id="JAKWFO010000008">
    <property type="protein sequence ID" value="KAI9634273.1"/>
    <property type="molecule type" value="Genomic_DNA"/>
</dbReference>
<dbReference type="CDD" id="cd13971">
    <property type="entry name" value="ADCK2-like"/>
    <property type="match status" value="1"/>
</dbReference>
<dbReference type="AlphaFoldDB" id="A0AA38LT17"/>
<dbReference type="Pfam" id="PF09350">
    <property type="entry name" value="DJC28_CD"/>
    <property type="match status" value="1"/>
</dbReference>
<dbReference type="Proteomes" id="UP001164286">
    <property type="component" value="Unassembled WGS sequence"/>
</dbReference>
<comment type="similarity">
    <text evidence="1">Belongs to the protein kinase superfamily. ADCK protein kinase family.</text>
</comment>
<dbReference type="InterPro" id="IPR044095">
    <property type="entry name" value="ADCK2_dom"/>
</dbReference>
<evidence type="ECO:0000259" key="3">
    <source>
        <dbReference type="Pfam" id="PF03109"/>
    </source>
</evidence>
<dbReference type="PANTHER" id="PTHR45890:SF1">
    <property type="entry name" value="AARF DOMAIN CONTAINING KINASE 2"/>
    <property type="match status" value="1"/>
</dbReference>
<dbReference type="InterPro" id="IPR052402">
    <property type="entry name" value="ADCK_kinase"/>
</dbReference>
<protein>
    <submittedName>
        <fullName evidence="5">Mitochondrion protein</fullName>
    </submittedName>
</protein>
<evidence type="ECO:0000256" key="1">
    <source>
        <dbReference type="ARBA" id="ARBA00009670"/>
    </source>
</evidence>
<name>A0AA38LT17_9TREE</name>
<dbReference type="InterPro" id="IPR011009">
    <property type="entry name" value="Kinase-like_dom_sf"/>
</dbReference>
<evidence type="ECO:0000313" key="5">
    <source>
        <dbReference type="EMBL" id="KAI9634273.1"/>
    </source>
</evidence>
<keyword evidence="2" id="KW-0812">Transmembrane</keyword>
<keyword evidence="2" id="KW-0472">Membrane</keyword>
<dbReference type="Pfam" id="PF03109">
    <property type="entry name" value="ABC1"/>
    <property type="match status" value="2"/>
</dbReference>
<dbReference type="GO" id="GO:0005739">
    <property type="term" value="C:mitochondrion"/>
    <property type="evidence" value="ECO:0007669"/>
    <property type="project" value="TreeGrafter"/>
</dbReference>
<proteinExistence type="inferred from homology"/>
<evidence type="ECO:0000259" key="4">
    <source>
        <dbReference type="Pfam" id="PF09350"/>
    </source>
</evidence>
<dbReference type="InterPro" id="IPR004147">
    <property type="entry name" value="ABC1_dom"/>
</dbReference>